<dbReference type="Proteomes" id="UP000002035">
    <property type="component" value="Unassembled WGS sequence"/>
</dbReference>
<dbReference type="EMBL" id="DS995701">
    <property type="protein sequence ID" value="EEQ27121.1"/>
    <property type="molecule type" value="Genomic_DNA"/>
</dbReference>
<reference evidence="3" key="1">
    <citation type="journal article" date="2012" name="MBio">
        <title>Comparative genome analysis of Trichophyton rubrum and related dermatophytes reveals candidate genes involved in infection.</title>
        <authorList>
            <person name="Martinez D.A."/>
            <person name="Oliver B.G."/>
            <person name="Graeser Y."/>
            <person name="Goldberg J.M."/>
            <person name="Li W."/>
            <person name="Martinez-Rossi N.M."/>
            <person name="Monod M."/>
            <person name="Shelest E."/>
            <person name="Barton R.C."/>
            <person name="Birch E."/>
            <person name="Brakhage A.A."/>
            <person name="Chen Z."/>
            <person name="Gurr S.J."/>
            <person name="Heiman D."/>
            <person name="Heitman J."/>
            <person name="Kosti I."/>
            <person name="Rossi A."/>
            <person name="Saif S."/>
            <person name="Samalova M."/>
            <person name="Saunders C.W."/>
            <person name="Shea T."/>
            <person name="Summerbell R.C."/>
            <person name="Xu J."/>
            <person name="Young S."/>
            <person name="Zeng Q."/>
            <person name="Birren B.W."/>
            <person name="Cuomo C.A."/>
            <person name="White T.C."/>
        </authorList>
    </citation>
    <scope>NUCLEOTIDE SEQUENCE [LARGE SCALE GENOMIC DNA]</scope>
    <source>
        <strain evidence="3">ATCC MYA-4605 / CBS 113480</strain>
    </source>
</reference>
<dbReference type="AlphaFoldDB" id="C5FBD7"/>
<dbReference type="InterPro" id="IPR043472">
    <property type="entry name" value="Macro_dom-like"/>
</dbReference>
<dbReference type="RefSeq" id="XP_002849905.1">
    <property type="nucleotide sequence ID" value="XM_002849859.1"/>
</dbReference>
<dbReference type="GeneID" id="9223277"/>
<protein>
    <submittedName>
        <fullName evidence="2">Uncharacterized protein</fullName>
    </submittedName>
</protein>
<feature type="compositionally biased region" description="Basic residues" evidence="1">
    <location>
        <begin position="99"/>
        <end position="116"/>
    </location>
</feature>
<keyword evidence="3" id="KW-1185">Reference proteome</keyword>
<dbReference type="eggNOG" id="ENOG502S60W">
    <property type="taxonomic scope" value="Eukaryota"/>
</dbReference>
<feature type="region of interest" description="Disordered" evidence="1">
    <location>
        <begin position="73"/>
        <end position="128"/>
    </location>
</feature>
<evidence type="ECO:0000313" key="3">
    <source>
        <dbReference type="Proteomes" id="UP000002035"/>
    </source>
</evidence>
<evidence type="ECO:0000256" key="1">
    <source>
        <dbReference type="SAM" id="MobiDB-lite"/>
    </source>
</evidence>
<sequence length="226" mass="24626">MERITEIEGDLFLAPEGAALIRTFFLYPMRATVKDPGGKALHLSSKTKGDNKNDIRQRVTKLPEGTALVIPPQLADYDPRNPHAVSVGKGIGNSQNRGRGGRRGGRRGHGLSRGRGRGNGTPDSSYPNSAGKRHWIICLFTAWHYAAGKRSSTDEILENTVAAIADLKRQINKGIADPNANKESALLKDTEFWSCRINAGLFGVDWEQSKGILVDSMLNIKVVSPP</sequence>
<proteinExistence type="predicted"/>
<dbReference type="STRING" id="554155.C5FBD7"/>
<evidence type="ECO:0000313" key="2">
    <source>
        <dbReference type="EMBL" id="EEQ27121.1"/>
    </source>
</evidence>
<dbReference type="OMA" id="WHFSAKL"/>
<gene>
    <name evidence="2" type="ORF">MCYG_00009</name>
</gene>
<dbReference type="HOGENOM" id="CLU_054419_1_0_1"/>
<dbReference type="SUPFAM" id="SSF52949">
    <property type="entry name" value="Macro domain-like"/>
    <property type="match status" value="1"/>
</dbReference>
<organism evidence="2 3">
    <name type="scientific">Arthroderma otae (strain ATCC MYA-4605 / CBS 113480)</name>
    <name type="common">Microsporum canis</name>
    <dbReference type="NCBI Taxonomy" id="554155"/>
    <lineage>
        <taxon>Eukaryota</taxon>
        <taxon>Fungi</taxon>
        <taxon>Dikarya</taxon>
        <taxon>Ascomycota</taxon>
        <taxon>Pezizomycotina</taxon>
        <taxon>Eurotiomycetes</taxon>
        <taxon>Eurotiomycetidae</taxon>
        <taxon>Onygenales</taxon>
        <taxon>Arthrodermataceae</taxon>
        <taxon>Microsporum</taxon>
    </lineage>
</organism>
<name>C5FBD7_ARTOC</name>
<dbReference type="Gene3D" id="3.40.220.10">
    <property type="entry name" value="Leucine Aminopeptidase, subunit E, domain 1"/>
    <property type="match status" value="1"/>
</dbReference>
<dbReference type="OrthoDB" id="2155246at2759"/>
<accession>C5FBD7</accession>
<dbReference type="VEuPathDB" id="FungiDB:MCYG_00009"/>